<protein>
    <submittedName>
        <fullName evidence="2">Uncharacterized protein</fullName>
    </submittedName>
</protein>
<name>A0A8S2AK06_ARAAE</name>
<feature type="compositionally biased region" description="Polar residues" evidence="1">
    <location>
        <begin position="41"/>
        <end position="57"/>
    </location>
</feature>
<feature type="compositionally biased region" description="Basic residues" evidence="1">
    <location>
        <begin position="1"/>
        <end position="11"/>
    </location>
</feature>
<gene>
    <name evidence="2" type="ORF">AARE701A_LOCUS16092</name>
</gene>
<feature type="compositionally biased region" description="Low complexity" evidence="1">
    <location>
        <begin position="18"/>
        <end position="27"/>
    </location>
</feature>
<evidence type="ECO:0000313" key="2">
    <source>
        <dbReference type="EMBL" id="CAE6119794.1"/>
    </source>
</evidence>
<dbReference type="AlphaFoldDB" id="A0A8S2AK06"/>
<dbReference type="EMBL" id="LR999456">
    <property type="protein sequence ID" value="CAE6119794.1"/>
    <property type="molecule type" value="Genomic_DNA"/>
</dbReference>
<evidence type="ECO:0000313" key="3">
    <source>
        <dbReference type="Proteomes" id="UP000682877"/>
    </source>
</evidence>
<feature type="compositionally biased region" description="Acidic residues" evidence="1">
    <location>
        <begin position="329"/>
        <end position="343"/>
    </location>
</feature>
<reference evidence="2" key="1">
    <citation type="submission" date="2021-01" db="EMBL/GenBank/DDBJ databases">
        <authorList>
            <person name="Bezrukov I."/>
        </authorList>
    </citation>
    <scope>NUCLEOTIDE SEQUENCE</scope>
</reference>
<sequence>MGKPKPKKKPPRGIPTGSAASGSSSSKSPPPVSPNSAGVGSVSSQLKVVPESPTTAAIQIPEDSCNIVTPANGIAAIENPNFLQSVEVATEAINLADVPEIEDGEVVAEPLVSSTQNLAASIPPPVESVKPQKKNDFPWKNLVNGNSLKLEKKGHTVSRCTKAPPSCTLCGSSKHKVDACPRAKKEKRKGKEPIQSNLPIVEIGIPDTSKVPIAETEPKEAAWQQVKPSNPVKIAAPKHTSLVIGSPSNEKQAAPVMQHAHAHTSLLIGSPSKTQARPSLAETKTGYQDFSKAYALGLKEDRLCVDLSANLFSHLPRNGDSGDSQASDSEADSLSDDDDNPEAESDRFLNVISKRMVKKKDSRARAGGPLIL</sequence>
<accession>A0A8S2AK06</accession>
<evidence type="ECO:0000256" key="1">
    <source>
        <dbReference type="SAM" id="MobiDB-lite"/>
    </source>
</evidence>
<feature type="region of interest" description="Disordered" evidence="1">
    <location>
        <begin position="315"/>
        <end position="350"/>
    </location>
</feature>
<keyword evidence="3" id="KW-1185">Reference proteome</keyword>
<organism evidence="2 3">
    <name type="scientific">Arabidopsis arenosa</name>
    <name type="common">Sand rock-cress</name>
    <name type="synonym">Cardaminopsis arenosa</name>
    <dbReference type="NCBI Taxonomy" id="38785"/>
    <lineage>
        <taxon>Eukaryota</taxon>
        <taxon>Viridiplantae</taxon>
        <taxon>Streptophyta</taxon>
        <taxon>Embryophyta</taxon>
        <taxon>Tracheophyta</taxon>
        <taxon>Spermatophyta</taxon>
        <taxon>Magnoliopsida</taxon>
        <taxon>eudicotyledons</taxon>
        <taxon>Gunneridae</taxon>
        <taxon>Pentapetalae</taxon>
        <taxon>rosids</taxon>
        <taxon>malvids</taxon>
        <taxon>Brassicales</taxon>
        <taxon>Brassicaceae</taxon>
        <taxon>Camelineae</taxon>
        <taxon>Arabidopsis</taxon>
    </lineage>
</organism>
<dbReference type="Proteomes" id="UP000682877">
    <property type="component" value="Chromosome 6"/>
</dbReference>
<feature type="region of interest" description="Disordered" evidence="1">
    <location>
        <begin position="1"/>
        <end position="57"/>
    </location>
</feature>
<proteinExistence type="predicted"/>